<dbReference type="AlphaFoldDB" id="A0A914QGU0"/>
<accession>A0A914QGU0</accession>
<organism evidence="1 2">
    <name type="scientific">Panagrolaimus davidi</name>
    <dbReference type="NCBI Taxonomy" id="227884"/>
    <lineage>
        <taxon>Eukaryota</taxon>
        <taxon>Metazoa</taxon>
        <taxon>Ecdysozoa</taxon>
        <taxon>Nematoda</taxon>
        <taxon>Chromadorea</taxon>
        <taxon>Rhabditida</taxon>
        <taxon>Tylenchina</taxon>
        <taxon>Panagrolaimomorpha</taxon>
        <taxon>Panagrolaimoidea</taxon>
        <taxon>Panagrolaimidae</taxon>
        <taxon>Panagrolaimus</taxon>
    </lineage>
</organism>
<dbReference type="WBParaSite" id="PDA_v2.g30658.t1">
    <property type="protein sequence ID" value="PDA_v2.g30658.t1"/>
    <property type="gene ID" value="PDA_v2.g30658"/>
</dbReference>
<keyword evidence="1" id="KW-1185">Reference proteome</keyword>
<protein>
    <submittedName>
        <fullName evidence="2">Uncharacterized protein</fullName>
    </submittedName>
</protein>
<evidence type="ECO:0000313" key="2">
    <source>
        <dbReference type="WBParaSite" id="PDA_v2.g30658.t1"/>
    </source>
</evidence>
<reference evidence="2" key="1">
    <citation type="submission" date="2022-11" db="UniProtKB">
        <authorList>
            <consortium name="WormBaseParasite"/>
        </authorList>
    </citation>
    <scope>IDENTIFICATION</scope>
</reference>
<evidence type="ECO:0000313" key="1">
    <source>
        <dbReference type="Proteomes" id="UP000887578"/>
    </source>
</evidence>
<name>A0A914QGU0_9BILA</name>
<proteinExistence type="predicted"/>
<dbReference type="Proteomes" id="UP000887578">
    <property type="component" value="Unplaced"/>
</dbReference>
<sequence length="96" mass="10922">MALELISSVGAYHGGLSKFFRSISSNTINELCREKMKNYHGKVLADLALLRVGKNSTPKQRPQWKENDLNKRRIAQTYASQPNKIQYIKDITATII</sequence>